<dbReference type="Pfam" id="PF11951">
    <property type="entry name" value="Fungal_trans_2"/>
    <property type="match status" value="1"/>
</dbReference>
<dbReference type="PROSITE" id="PS00463">
    <property type="entry name" value="ZN2_CY6_FUNGAL_1"/>
    <property type="match status" value="1"/>
</dbReference>
<dbReference type="SUPFAM" id="SSF57701">
    <property type="entry name" value="Zn2/Cys6 DNA-binding domain"/>
    <property type="match status" value="1"/>
</dbReference>
<keyword evidence="1" id="KW-0805">Transcription regulation</keyword>
<dbReference type="GO" id="GO:0003677">
    <property type="term" value="F:DNA binding"/>
    <property type="evidence" value="ECO:0007669"/>
    <property type="project" value="UniProtKB-KW"/>
</dbReference>
<dbReference type="Gene3D" id="4.10.240.10">
    <property type="entry name" value="Zn(2)-C6 fungal-type DNA-binding domain"/>
    <property type="match status" value="1"/>
</dbReference>
<keyword evidence="2" id="KW-0238">DNA-binding</keyword>
<dbReference type="SMART" id="SM00066">
    <property type="entry name" value="GAL4"/>
    <property type="match status" value="1"/>
</dbReference>
<dbReference type="PROSITE" id="PS50048">
    <property type="entry name" value="ZN2_CY6_FUNGAL_2"/>
    <property type="match status" value="1"/>
</dbReference>
<dbReference type="GO" id="GO:0001228">
    <property type="term" value="F:DNA-binding transcription activator activity, RNA polymerase II-specific"/>
    <property type="evidence" value="ECO:0007669"/>
    <property type="project" value="TreeGrafter"/>
</dbReference>
<feature type="compositionally biased region" description="Basic residues" evidence="5">
    <location>
        <begin position="36"/>
        <end position="54"/>
    </location>
</feature>
<dbReference type="InterPro" id="IPR053157">
    <property type="entry name" value="Sterol_Uptake_Regulator"/>
</dbReference>
<evidence type="ECO:0000256" key="1">
    <source>
        <dbReference type="ARBA" id="ARBA00023015"/>
    </source>
</evidence>
<proteinExistence type="predicted"/>
<keyword evidence="4" id="KW-0539">Nucleus</keyword>
<evidence type="ECO:0000256" key="2">
    <source>
        <dbReference type="ARBA" id="ARBA00023125"/>
    </source>
</evidence>
<organism evidence="7 8">
    <name type="scientific">Exophiala bonariae</name>
    <dbReference type="NCBI Taxonomy" id="1690606"/>
    <lineage>
        <taxon>Eukaryota</taxon>
        <taxon>Fungi</taxon>
        <taxon>Dikarya</taxon>
        <taxon>Ascomycota</taxon>
        <taxon>Pezizomycotina</taxon>
        <taxon>Eurotiomycetes</taxon>
        <taxon>Chaetothyriomycetidae</taxon>
        <taxon>Chaetothyriales</taxon>
        <taxon>Herpotrichiellaceae</taxon>
        <taxon>Exophiala</taxon>
    </lineage>
</organism>
<comment type="caution">
    <text evidence="7">The sequence shown here is derived from an EMBL/GenBank/DDBJ whole genome shotgun (WGS) entry which is preliminary data.</text>
</comment>
<dbReference type="PANTHER" id="PTHR47784">
    <property type="entry name" value="STEROL UPTAKE CONTROL PROTEIN 2"/>
    <property type="match status" value="1"/>
</dbReference>
<feature type="domain" description="Zn(2)-C6 fungal-type" evidence="6">
    <location>
        <begin position="57"/>
        <end position="87"/>
    </location>
</feature>
<reference evidence="7 8" key="1">
    <citation type="submission" date="2023-08" db="EMBL/GenBank/DDBJ databases">
        <title>Black Yeasts Isolated from many extreme environments.</title>
        <authorList>
            <person name="Coleine C."/>
            <person name="Stajich J.E."/>
            <person name="Selbmann L."/>
        </authorList>
    </citation>
    <scope>NUCLEOTIDE SEQUENCE [LARGE SCALE GENOMIC DNA]</scope>
    <source>
        <strain evidence="7 8">CCFEE 5792</strain>
    </source>
</reference>
<dbReference type="InterPro" id="IPR001138">
    <property type="entry name" value="Zn2Cys6_DnaBD"/>
</dbReference>
<keyword evidence="8" id="KW-1185">Reference proteome</keyword>
<evidence type="ECO:0000259" key="6">
    <source>
        <dbReference type="PROSITE" id="PS50048"/>
    </source>
</evidence>
<dbReference type="CDD" id="cd00067">
    <property type="entry name" value="GAL4"/>
    <property type="match status" value="1"/>
</dbReference>
<gene>
    <name evidence="7" type="ORF">LTR84_002935</name>
</gene>
<name>A0AAV9N900_9EURO</name>
<feature type="region of interest" description="Disordered" evidence="5">
    <location>
        <begin position="1"/>
        <end position="54"/>
    </location>
</feature>
<feature type="compositionally biased region" description="Polar residues" evidence="5">
    <location>
        <begin position="1"/>
        <end position="13"/>
    </location>
</feature>
<dbReference type="GeneID" id="89971134"/>
<dbReference type="GO" id="GO:0008270">
    <property type="term" value="F:zinc ion binding"/>
    <property type="evidence" value="ECO:0007669"/>
    <property type="project" value="InterPro"/>
</dbReference>
<evidence type="ECO:0000256" key="3">
    <source>
        <dbReference type="ARBA" id="ARBA00023163"/>
    </source>
</evidence>
<keyword evidence="3" id="KW-0804">Transcription</keyword>
<protein>
    <recommendedName>
        <fullName evidence="6">Zn(2)-C6 fungal-type domain-containing protein</fullName>
    </recommendedName>
</protein>
<dbReference type="InterPro" id="IPR021858">
    <property type="entry name" value="Fun_TF"/>
</dbReference>
<dbReference type="Proteomes" id="UP001358417">
    <property type="component" value="Unassembled WGS sequence"/>
</dbReference>
<accession>A0AAV9N900</accession>
<feature type="compositionally biased region" description="Polar residues" evidence="5">
    <location>
        <begin position="21"/>
        <end position="34"/>
    </location>
</feature>
<sequence length="613" mass="68842">MSTKDVLQGQSLNKRSKGAENLSSVSLDSNQQPRATRGKQKPPKNQNRRSHTKSRQGCFTCKLRKIKCDEGHPSCSHCLYRGNTCIYPPRNADARAGASAGRLPPNPGRTFVPFRPEVELLAPPSQKLGFTAQELRFFHYFLTSMKHPLPLGNRSVWIQEIPQISHEYPFLMHAILALGASEMERANLHLAAPSNVLKHRGRAIAGLNRALDDSNSWSTYGHPDAVLATCYALIYQSSRISDAMKDFSVLVQGCALITNKIQQSRLKTVMNVSPDWPRHQIEPALQVIQANLHEHHMVLVKTGLECLQEIQETTTLSEELLFFKACFVTLEQFYMSPVEGYTFSITRYSAWYRLAGGMLEALRDPDNWTVLVLVASFMANMILLKVLIPIHAWPDGKDRLPFCTLRRMMLWIEAIDEHVEKSRRRHITWARDIVSLVPMAAPQVHYNDSRVDQGASRIDLLHELPSSAHMVLGEVLRLGSEVTAWFEEFVSDMYQTSQKVIQPTGGIHAIPAPSMLVPPSNLPSAYGSPPAMQNLLQPLEFPNAAQLLTTNTMDHGGDEAYGNPPPGLSAMDSDTFPFEIFSELDAVRNVGQRTTYHLDNINDDNEIFDIFHD</sequence>
<evidence type="ECO:0000256" key="5">
    <source>
        <dbReference type="SAM" id="MobiDB-lite"/>
    </source>
</evidence>
<evidence type="ECO:0000256" key="4">
    <source>
        <dbReference type="ARBA" id="ARBA00023242"/>
    </source>
</evidence>
<evidence type="ECO:0000313" key="7">
    <source>
        <dbReference type="EMBL" id="KAK5052131.1"/>
    </source>
</evidence>
<dbReference type="PANTHER" id="PTHR47784:SF7">
    <property type="entry name" value="ZN(II)2CYS6 TRANSCRIPTION FACTOR (EUROFUNG)"/>
    <property type="match status" value="1"/>
</dbReference>
<dbReference type="EMBL" id="JAVRRD010000014">
    <property type="protein sequence ID" value="KAK5052131.1"/>
    <property type="molecule type" value="Genomic_DNA"/>
</dbReference>
<evidence type="ECO:0000313" key="8">
    <source>
        <dbReference type="Proteomes" id="UP001358417"/>
    </source>
</evidence>
<dbReference type="Pfam" id="PF00172">
    <property type="entry name" value="Zn_clus"/>
    <property type="match status" value="1"/>
</dbReference>
<dbReference type="InterPro" id="IPR036864">
    <property type="entry name" value="Zn2-C6_fun-type_DNA-bd_sf"/>
</dbReference>
<dbReference type="AlphaFoldDB" id="A0AAV9N900"/>
<dbReference type="RefSeq" id="XP_064706145.1">
    <property type="nucleotide sequence ID" value="XM_064846535.1"/>
</dbReference>